<dbReference type="InterPro" id="IPR050708">
    <property type="entry name" value="T6SS_VgrG/RHS"/>
</dbReference>
<dbReference type="NCBIfam" id="TIGR01646">
    <property type="entry name" value="vgr_GE"/>
    <property type="match status" value="1"/>
</dbReference>
<dbReference type="PANTHER" id="PTHR32305:SF15">
    <property type="entry name" value="PROTEIN RHSA-RELATED"/>
    <property type="match status" value="1"/>
</dbReference>
<dbReference type="Gene3D" id="3.55.50.10">
    <property type="entry name" value="Baseplate protein-like domains"/>
    <property type="match status" value="1"/>
</dbReference>
<comment type="caution">
    <text evidence="6">The sequence shown here is derived from an EMBL/GenBank/DDBJ whole genome shotgun (WGS) entry which is preliminary data.</text>
</comment>
<dbReference type="EMBL" id="JALKCH010000002">
    <property type="protein sequence ID" value="MCK0195923.1"/>
    <property type="molecule type" value="Genomic_DNA"/>
</dbReference>
<dbReference type="InterPro" id="IPR006533">
    <property type="entry name" value="T6SS_Vgr_RhsGE"/>
</dbReference>
<proteinExistence type="inferred from homology"/>
<evidence type="ECO:0000259" key="5">
    <source>
        <dbReference type="Pfam" id="PF22178"/>
    </source>
</evidence>
<dbReference type="Gene3D" id="4.10.220.110">
    <property type="match status" value="1"/>
</dbReference>
<keyword evidence="3" id="KW-0964">Secreted</keyword>
<dbReference type="SUPFAM" id="SSF69279">
    <property type="entry name" value="Phage tail proteins"/>
    <property type="match status" value="2"/>
</dbReference>
<gene>
    <name evidence="6" type="primary">vgrG</name>
    <name evidence="6" type="ORF">MWN34_03260</name>
</gene>
<comment type="subcellular location">
    <subcellularLocation>
        <location evidence="1">Secreted</location>
    </subcellularLocation>
</comment>
<accession>A0ABT0D7J4</accession>
<evidence type="ECO:0000256" key="1">
    <source>
        <dbReference type="ARBA" id="ARBA00004613"/>
    </source>
</evidence>
<evidence type="ECO:0000256" key="3">
    <source>
        <dbReference type="ARBA" id="ARBA00022525"/>
    </source>
</evidence>
<comment type="similarity">
    <text evidence="2">Belongs to the VgrG protein family.</text>
</comment>
<dbReference type="InterPro" id="IPR037026">
    <property type="entry name" value="Vgr_OB-fold_dom_sf"/>
</dbReference>
<feature type="domain" description="Gp5/Type VI secretion system Vgr protein OB-fold" evidence="4">
    <location>
        <begin position="388"/>
        <end position="451"/>
    </location>
</feature>
<dbReference type="Pfam" id="PF04717">
    <property type="entry name" value="Phage_base_V"/>
    <property type="match status" value="1"/>
</dbReference>
<sequence length="660" mass="73347">MSLDQKTRMARLRTPLGQNRLALARFDGQEALSEVFEFSVDAVSEEEDIDFNEAIGRSCTVEIDTYEGRTRYFNGILVEARWTGTRAGLYTYRLLLRPWLWLLSHRGDCRFFQNMTAPDIIRKVFSDAGFDDYRMRLSGSYPLLEYCVQYRESDFTFVSRLMEEHGIYYYFVHSDDTHMLMLADAMSAHEAIAPGTLAYIPLSGSYARNEEHLQQWNSERRFRSGRFVVNDYDFKKPNAKIEAEGEGNEPYERSKLEVYDYPGRYIDRSWGEQLAKFRLEAEQALDHRRVTAGEAPNVYAGGTLSVTGLQPESENVKYLAVRASHVVAEQSYRSSGGGRGVDTPYQGNYVLVPASRPYRAPMVTPKPVVHGIQTAKVVGDSGEEITVDEHGRIKVQFHWDRKATQSCWIRVAELWASKGWGGVFHPRHGQEVVVSFLEGDPDRPLVTGVVYNGENTPPYALPDNKTITGWKSNSSIGGGGYNEFVFDDKKGSEKIRMHAEKDHEVTIRHAETTKIGETFETPKGSPSRKTTIEKGDDQLDISTGDQNITIAQEQNLTIGLNRTTNVSVNDTTTVGMNRSTSIGMSDSLTAGMSVTVIAPMSITLSCGPTSLTLSPAGLTIVAPMVQVLGSANVTVLAPSILLQGAGAGMIPYPGMNVTLT</sequence>
<evidence type="ECO:0000313" key="7">
    <source>
        <dbReference type="Proteomes" id="UP001203284"/>
    </source>
</evidence>
<evidence type="ECO:0000259" key="4">
    <source>
        <dbReference type="Pfam" id="PF04717"/>
    </source>
</evidence>
<protein>
    <submittedName>
        <fullName evidence="6">Type VI secretion system tip protein VgrG</fullName>
    </submittedName>
</protein>
<keyword evidence="7" id="KW-1185">Reference proteome</keyword>
<dbReference type="InterPro" id="IPR017847">
    <property type="entry name" value="T6SS_RhsGE_Vgr_subset"/>
</dbReference>
<dbReference type="SUPFAM" id="SSF69255">
    <property type="entry name" value="gp5 N-terminal domain-like"/>
    <property type="match status" value="1"/>
</dbReference>
<dbReference type="Proteomes" id="UP001203284">
    <property type="component" value="Unassembled WGS sequence"/>
</dbReference>
<dbReference type="PANTHER" id="PTHR32305">
    <property type="match status" value="1"/>
</dbReference>
<reference evidence="6 7" key="1">
    <citation type="submission" date="2022-04" db="EMBL/GenBank/DDBJ databases">
        <authorList>
            <person name="Grouzdev D.S."/>
            <person name="Pantiukh K.S."/>
            <person name="Krutkina M.S."/>
        </authorList>
    </citation>
    <scope>NUCLEOTIDE SEQUENCE [LARGE SCALE GENOMIC DNA]</scope>
    <source>
        <strain evidence="6 7">6x-1</strain>
    </source>
</reference>
<feature type="domain" description="Gp5/Type VI secretion system Vgr C-terminal trimerisation" evidence="5">
    <location>
        <begin position="468"/>
        <end position="587"/>
    </location>
</feature>
<name>A0ABT0D7J4_9HYPH</name>
<dbReference type="InterPro" id="IPR054030">
    <property type="entry name" value="Gp5_Vgr_C"/>
</dbReference>
<organism evidence="6 7">
    <name type="scientific">Ancylobacter crimeensis</name>
    <dbReference type="NCBI Taxonomy" id="2579147"/>
    <lineage>
        <taxon>Bacteria</taxon>
        <taxon>Pseudomonadati</taxon>
        <taxon>Pseudomonadota</taxon>
        <taxon>Alphaproteobacteria</taxon>
        <taxon>Hyphomicrobiales</taxon>
        <taxon>Xanthobacteraceae</taxon>
        <taxon>Ancylobacter</taxon>
    </lineage>
</organism>
<dbReference type="Pfam" id="PF05954">
    <property type="entry name" value="Phage_GPD"/>
    <property type="match status" value="1"/>
</dbReference>
<dbReference type="Gene3D" id="2.30.110.50">
    <property type="match status" value="1"/>
</dbReference>
<dbReference type="SUPFAM" id="SSF69349">
    <property type="entry name" value="Phage fibre proteins"/>
    <property type="match status" value="1"/>
</dbReference>
<dbReference type="NCBIfam" id="TIGR03361">
    <property type="entry name" value="VI_Rhs_Vgr"/>
    <property type="match status" value="1"/>
</dbReference>
<dbReference type="InterPro" id="IPR006531">
    <property type="entry name" value="Gp5/Vgr_OB"/>
</dbReference>
<dbReference type="Gene3D" id="2.40.50.230">
    <property type="entry name" value="Gp5 N-terminal domain"/>
    <property type="match status" value="1"/>
</dbReference>
<evidence type="ECO:0000313" key="6">
    <source>
        <dbReference type="EMBL" id="MCK0195923.1"/>
    </source>
</evidence>
<dbReference type="Pfam" id="PF22178">
    <property type="entry name" value="Gp5_trimer_C"/>
    <property type="match status" value="1"/>
</dbReference>
<evidence type="ECO:0000256" key="2">
    <source>
        <dbReference type="ARBA" id="ARBA00005558"/>
    </source>
</evidence>